<name>A0A6L6YLC8_9BURK</name>
<organism evidence="4 5">
    <name type="scientific">Parasutterella muris</name>
    <dbReference type="NCBI Taxonomy" id="2565572"/>
    <lineage>
        <taxon>Bacteria</taxon>
        <taxon>Pseudomonadati</taxon>
        <taxon>Pseudomonadota</taxon>
        <taxon>Betaproteobacteria</taxon>
        <taxon>Burkholderiales</taxon>
        <taxon>Sutterellaceae</taxon>
        <taxon>Parasutterella</taxon>
    </lineage>
</organism>
<dbReference type="Pfam" id="PF06719">
    <property type="entry name" value="AraC_N"/>
    <property type="match status" value="1"/>
</dbReference>
<dbReference type="Pfam" id="PF12833">
    <property type="entry name" value="HTH_18"/>
    <property type="match status" value="1"/>
</dbReference>
<dbReference type="PANTHER" id="PTHR43436:SF1">
    <property type="entry name" value="TRANSCRIPTIONAL REGULATORY PROTEIN"/>
    <property type="match status" value="1"/>
</dbReference>
<evidence type="ECO:0000313" key="4">
    <source>
        <dbReference type="EMBL" id="MVX57548.1"/>
    </source>
</evidence>
<accession>A0A6L6YLC8</accession>
<dbReference type="Proteomes" id="UP000472580">
    <property type="component" value="Unassembled WGS sequence"/>
</dbReference>
<gene>
    <name evidence="4" type="ORF">E5987_10125</name>
</gene>
<dbReference type="GO" id="GO:0003700">
    <property type="term" value="F:DNA-binding transcription factor activity"/>
    <property type="evidence" value="ECO:0007669"/>
    <property type="project" value="InterPro"/>
</dbReference>
<dbReference type="InterPro" id="IPR018060">
    <property type="entry name" value="HTH_AraC"/>
</dbReference>
<dbReference type="SMART" id="SM00342">
    <property type="entry name" value="HTH_ARAC"/>
    <property type="match status" value="1"/>
</dbReference>
<dbReference type="PANTHER" id="PTHR43436">
    <property type="entry name" value="ARAC-FAMILY TRANSCRIPTIONAL REGULATOR"/>
    <property type="match status" value="1"/>
</dbReference>
<dbReference type="SUPFAM" id="SSF46689">
    <property type="entry name" value="Homeodomain-like"/>
    <property type="match status" value="2"/>
</dbReference>
<evidence type="ECO:0000259" key="3">
    <source>
        <dbReference type="PROSITE" id="PS01124"/>
    </source>
</evidence>
<dbReference type="InterPro" id="IPR009594">
    <property type="entry name" value="Tscrpt_reg_HTH_AraC_N"/>
</dbReference>
<dbReference type="InterPro" id="IPR009057">
    <property type="entry name" value="Homeodomain-like_sf"/>
</dbReference>
<sequence>MSLNKLLELRDEMLQSVPSEGSFFDVIPGLSLHRRECRTRCEIENYRPRVVIVVQGHKTAKIDGIHQSLYCAGDCLAAGFELPDGDHFLEGSKEVPYLCISYELNEDLVQEMLIKMGAHIEDKLVSDVSEKASNELLDVFRRLLIAMRSPTERKFLIPILEEEIHFRVLSGSLGSFFRQVYTPERPYARVMKAIDFIRKNYDRRHNIETLSELACMSPTSFHRHFKAFTGISPKQFQKVLRLKEAQRLISEEKFSCRKAALLVGYENQSQFNREFKAFFGRTPANPIRT</sequence>
<dbReference type="EMBL" id="WSRP01000035">
    <property type="protein sequence ID" value="MVX57548.1"/>
    <property type="molecule type" value="Genomic_DNA"/>
</dbReference>
<feature type="domain" description="HTH araC/xylS-type" evidence="3">
    <location>
        <begin position="191"/>
        <end position="289"/>
    </location>
</feature>
<keyword evidence="1" id="KW-0805">Transcription regulation</keyword>
<proteinExistence type="predicted"/>
<protein>
    <submittedName>
        <fullName evidence="4">Helix-turn-helix domain-containing protein</fullName>
    </submittedName>
</protein>
<keyword evidence="2" id="KW-0804">Transcription</keyword>
<comment type="caution">
    <text evidence="4">The sequence shown here is derived from an EMBL/GenBank/DDBJ whole genome shotgun (WGS) entry which is preliminary data.</text>
</comment>
<dbReference type="GO" id="GO:0043565">
    <property type="term" value="F:sequence-specific DNA binding"/>
    <property type="evidence" value="ECO:0007669"/>
    <property type="project" value="InterPro"/>
</dbReference>
<dbReference type="Gene3D" id="1.10.10.60">
    <property type="entry name" value="Homeodomain-like"/>
    <property type="match status" value="2"/>
</dbReference>
<reference evidence="4 5" key="1">
    <citation type="submission" date="2019-12" db="EMBL/GenBank/DDBJ databases">
        <title>Microbes associate with the intestines of laboratory mice.</title>
        <authorList>
            <person name="Navarre W."/>
            <person name="Wong E."/>
        </authorList>
    </citation>
    <scope>NUCLEOTIDE SEQUENCE [LARGE SCALE GENOMIC DNA]</scope>
    <source>
        <strain evidence="4 5">NM82_D38</strain>
    </source>
</reference>
<evidence type="ECO:0000256" key="1">
    <source>
        <dbReference type="ARBA" id="ARBA00023015"/>
    </source>
</evidence>
<keyword evidence="5" id="KW-1185">Reference proteome</keyword>
<dbReference type="AlphaFoldDB" id="A0A6L6YLC8"/>
<dbReference type="PROSITE" id="PS01124">
    <property type="entry name" value="HTH_ARAC_FAMILY_2"/>
    <property type="match status" value="1"/>
</dbReference>
<evidence type="ECO:0000256" key="2">
    <source>
        <dbReference type="ARBA" id="ARBA00023163"/>
    </source>
</evidence>
<evidence type="ECO:0000313" key="5">
    <source>
        <dbReference type="Proteomes" id="UP000472580"/>
    </source>
</evidence>